<dbReference type="InterPro" id="IPR010239">
    <property type="entry name" value="CHP02001"/>
</dbReference>
<feature type="chain" id="PRO_5047032204" evidence="1">
    <location>
        <begin position="33"/>
        <end position="267"/>
    </location>
</feature>
<evidence type="ECO:0000313" key="2">
    <source>
        <dbReference type="EMBL" id="MFL9878620.1"/>
    </source>
</evidence>
<proteinExistence type="predicted"/>
<comment type="caution">
    <text evidence="2">The sequence shown here is derived from an EMBL/GenBank/DDBJ whole genome shotgun (WGS) entry which is preliminary data.</text>
</comment>
<keyword evidence="1" id="KW-0732">Signal</keyword>
<reference evidence="2 3" key="1">
    <citation type="journal article" date="2024" name="Chem. Sci.">
        <title>Discovery of megapolipeptins by genome mining of a Burkholderiales bacteria collection.</title>
        <authorList>
            <person name="Paulo B.S."/>
            <person name="Recchia M.J.J."/>
            <person name="Lee S."/>
            <person name="Fergusson C.H."/>
            <person name="Romanowski S.B."/>
            <person name="Hernandez A."/>
            <person name="Krull N."/>
            <person name="Liu D.Y."/>
            <person name="Cavanagh H."/>
            <person name="Bos A."/>
            <person name="Gray C.A."/>
            <person name="Murphy B.T."/>
            <person name="Linington R.G."/>
            <person name="Eustaquio A.S."/>
        </authorList>
    </citation>
    <scope>NUCLEOTIDE SEQUENCE [LARGE SCALE GENOMIC DNA]</scope>
    <source>
        <strain evidence="2 3">RL21-008-BIB-B</strain>
    </source>
</reference>
<accession>A0ABW8Z6Y7</accession>
<dbReference type="EMBL" id="JAQQFR010000005">
    <property type="protein sequence ID" value="MFL9878620.1"/>
    <property type="molecule type" value="Genomic_DNA"/>
</dbReference>
<feature type="signal peptide" evidence="1">
    <location>
        <begin position="1"/>
        <end position="32"/>
    </location>
</feature>
<name>A0ABW8Z6Y7_9BURK</name>
<dbReference type="NCBIfam" id="TIGR02001">
    <property type="entry name" value="gcw_chp"/>
    <property type="match status" value="1"/>
</dbReference>
<protein>
    <submittedName>
        <fullName evidence="2">TorF family putative porin</fullName>
    </submittedName>
</protein>
<evidence type="ECO:0000313" key="3">
    <source>
        <dbReference type="Proteomes" id="UP001629214"/>
    </source>
</evidence>
<dbReference type="RefSeq" id="WP_408167615.1">
    <property type="nucleotide sequence ID" value="NZ_JAQQFR010000005.1"/>
</dbReference>
<sequence>MTSPKSFPLALARLLVLTTGAAALLQATPSMAADSSDAQTAAAPAPAFTTSANIGLYSQYVFRGLTQTNEKPALQGGFDLSHESGLYAGIWASNISWISDATPSASASLEADIYGGFKYQFNDTLTGDVGFLHYAYPGSFPSGYTKADTNELYLGLDAKWISLRYSYAVGNTFGSADTRGSNYIDLSLTHELFAGINGVAHVGHQRYTGPNASNLSYTDWKLGLNRDFSGYVLAAYYTGTNAKDAGYTVKGKNLGRDQLVLAVSRTF</sequence>
<dbReference type="Pfam" id="PF09694">
    <property type="entry name" value="Gcw_chp"/>
    <property type="match status" value="1"/>
</dbReference>
<evidence type="ECO:0000256" key="1">
    <source>
        <dbReference type="SAM" id="SignalP"/>
    </source>
</evidence>
<organism evidence="2 3">
    <name type="scientific">Herbaspirillum rhizosphaerae</name>
    <dbReference type="NCBI Taxonomy" id="346179"/>
    <lineage>
        <taxon>Bacteria</taxon>
        <taxon>Pseudomonadati</taxon>
        <taxon>Pseudomonadota</taxon>
        <taxon>Betaproteobacteria</taxon>
        <taxon>Burkholderiales</taxon>
        <taxon>Oxalobacteraceae</taxon>
        <taxon>Herbaspirillum</taxon>
    </lineage>
</organism>
<dbReference type="Proteomes" id="UP001629214">
    <property type="component" value="Unassembled WGS sequence"/>
</dbReference>
<keyword evidence="3" id="KW-1185">Reference proteome</keyword>
<gene>
    <name evidence="2" type="ORF">PQR63_09520</name>
</gene>